<dbReference type="InterPro" id="IPR003961">
    <property type="entry name" value="FN3_dom"/>
</dbReference>
<reference evidence="5 6" key="1">
    <citation type="submission" date="2019-07" db="EMBL/GenBank/DDBJ databases">
        <title>Whole genome shotgun sequence of Brevifollis gellanilyticus NBRC 108608.</title>
        <authorList>
            <person name="Hosoyama A."/>
            <person name="Uohara A."/>
            <person name="Ohji S."/>
            <person name="Ichikawa N."/>
        </authorList>
    </citation>
    <scope>NUCLEOTIDE SEQUENCE [LARGE SCALE GENOMIC DNA]</scope>
    <source>
        <strain evidence="5 6">NBRC 108608</strain>
    </source>
</reference>
<dbReference type="GO" id="GO:0007154">
    <property type="term" value="P:cell communication"/>
    <property type="evidence" value="ECO:0007669"/>
    <property type="project" value="InterPro"/>
</dbReference>
<dbReference type="InterPro" id="IPR003644">
    <property type="entry name" value="Calx_beta"/>
</dbReference>
<feature type="domain" description="Fibronectin type-III" evidence="4">
    <location>
        <begin position="575"/>
        <end position="677"/>
    </location>
</feature>
<keyword evidence="1" id="KW-0732">Signal</keyword>
<evidence type="ECO:0000313" key="6">
    <source>
        <dbReference type="Proteomes" id="UP000321577"/>
    </source>
</evidence>
<dbReference type="Pfam" id="PF03160">
    <property type="entry name" value="Calx-beta"/>
    <property type="match status" value="1"/>
</dbReference>
<dbReference type="Proteomes" id="UP000321577">
    <property type="component" value="Unassembled WGS sequence"/>
</dbReference>
<keyword evidence="3" id="KW-0106">Calcium</keyword>
<dbReference type="SUPFAM" id="SSF50985">
    <property type="entry name" value="RCC1/BLIP-II"/>
    <property type="match status" value="2"/>
</dbReference>
<dbReference type="PANTHER" id="PTHR45982:SF1">
    <property type="entry name" value="REGULATOR OF CHROMOSOME CONDENSATION"/>
    <property type="match status" value="1"/>
</dbReference>
<keyword evidence="6" id="KW-1185">Reference proteome</keyword>
<dbReference type="Gene3D" id="2.130.10.30">
    <property type="entry name" value="Regulator of chromosome condensation 1/beta-lactamase-inhibitor protein II"/>
    <property type="match status" value="4"/>
</dbReference>
<dbReference type="SUPFAM" id="SSF141072">
    <property type="entry name" value="CalX-like"/>
    <property type="match status" value="1"/>
</dbReference>
<dbReference type="Gene3D" id="2.60.40.2030">
    <property type="match status" value="1"/>
</dbReference>
<dbReference type="InterPro" id="IPR044060">
    <property type="entry name" value="Bacterial_rp_domain"/>
</dbReference>
<dbReference type="InterPro" id="IPR009091">
    <property type="entry name" value="RCC1/BLIP-II"/>
</dbReference>
<dbReference type="InterPro" id="IPR038081">
    <property type="entry name" value="CalX-like_sf"/>
</dbReference>
<dbReference type="PROSITE" id="PS00626">
    <property type="entry name" value="RCC1_2"/>
    <property type="match status" value="6"/>
</dbReference>
<proteinExistence type="predicted"/>
<evidence type="ECO:0000256" key="1">
    <source>
        <dbReference type="ARBA" id="ARBA00022729"/>
    </source>
</evidence>
<protein>
    <recommendedName>
        <fullName evidence="4">Fibronectin type-III domain-containing protein</fullName>
    </recommendedName>
</protein>
<dbReference type="RefSeq" id="WP_218033086.1">
    <property type="nucleotide sequence ID" value="NZ_BKAG01000052.1"/>
</dbReference>
<evidence type="ECO:0000256" key="2">
    <source>
        <dbReference type="ARBA" id="ARBA00022737"/>
    </source>
</evidence>
<dbReference type="PROSITE" id="PS50853">
    <property type="entry name" value="FN3"/>
    <property type="match status" value="1"/>
</dbReference>
<comment type="caution">
    <text evidence="5">The sequence shown here is derived from an EMBL/GenBank/DDBJ whole genome shotgun (WGS) entry which is preliminary data.</text>
</comment>
<dbReference type="InterPro" id="IPR000408">
    <property type="entry name" value="Reg_chr_condens"/>
</dbReference>
<dbReference type="InterPro" id="IPR013783">
    <property type="entry name" value="Ig-like_fold"/>
</dbReference>
<dbReference type="Gene3D" id="2.60.40.10">
    <property type="entry name" value="Immunoglobulins"/>
    <property type="match status" value="1"/>
</dbReference>
<organism evidence="5 6">
    <name type="scientific">Brevifollis gellanilyticus</name>
    <dbReference type="NCBI Taxonomy" id="748831"/>
    <lineage>
        <taxon>Bacteria</taxon>
        <taxon>Pseudomonadati</taxon>
        <taxon>Verrucomicrobiota</taxon>
        <taxon>Verrucomicrobiia</taxon>
        <taxon>Verrucomicrobiales</taxon>
        <taxon>Verrucomicrobiaceae</taxon>
    </lineage>
</organism>
<evidence type="ECO:0000256" key="3">
    <source>
        <dbReference type="ARBA" id="ARBA00022837"/>
    </source>
</evidence>
<gene>
    <name evidence="5" type="ORF">BGE01nite_48530</name>
</gene>
<dbReference type="PANTHER" id="PTHR45982">
    <property type="entry name" value="REGULATOR OF CHROMOSOME CONDENSATION"/>
    <property type="match status" value="1"/>
</dbReference>
<dbReference type="PRINTS" id="PR00633">
    <property type="entry name" value="RCCNDNSATION"/>
</dbReference>
<dbReference type="GO" id="GO:0016020">
    <property type="term" value="C:membrane"/>
    <property type="evidence" value="ECO:0007669"/>
    <property type="project" value="InterPro"/>
</dbReference>
<evidence type="ECO:0000259" key="4">
    <source>
        <dbReference type="PROSITE" id="PS50853"/>
    </source>
</evidence>
<dbReference type="Pfam" id="PF13540">
    <property type="entry name" value="RCC1_2"/>
    <property type="match status" value="11"/>
</dbReference>
<accession>A0A512MFP9</accession>
<name>A0A512MFP9_9BACT</name>
<sequence>MLVAFAPSWRLLIPLLAIVFSGLSYPLRAASTGPVSWGSQDFDTRMMFGPYQAVSSGLGMLAIRTDGTLAAWGGLLPLPPDLGTITDVSASGHAVALKADGTVIAWGQNNQGQTTVPANLGTVIDVVAGGEHTVVLKSNGTVVAWGANTEGQSTVPAGLSNVIAIAAGSYHTVALKADGTVVSWGYNLMKQTTIPAGLNHVTAIAAGAYHTVALRANGTVVAWGDNDRGQRTVPVGLSEVTAISATAFHTLALKKDGTVVAWGSNEHGQCSVPAGLGNVTSIAAGWWSSTALKADGNLVSWSNGTHERATVPMGLHDITAIDAGALHTVALRQNGTVVAWGPNEEGRTSVPETLTGVTAVSAGERHSVALKQDGTVVAWGSNGLGQSTVPADLTNVTRISAGGWHTVALKQDGTVTAWGWNIYGQCNVPANLTGVIAIAAGENHTVALRANGSVVAWGRNNSAQATVPQGLTNVTSIAAGSSHTVVSKGDGTVVCWGVNNWTMCTPPAGLGGVVSVAAGPDHSVALKSDGTVVCWGAGAFGVRNSPPSVGQGTPPEDLGGVIAITAGKSYTVALAVLPPSLVVTSADSLGLRSATLHGQVNPHGTAISAQFEYGTTLSYGSIASVSLSPADGTAIQDVSANLTGLEPGTLYYYRLSAITPGGTITSGYRTFRTTPRTMSFSASIYTSNEVTVVRNDSSVPMSVTLSTSNGTAGTVPPFKAALAGTDYTAVNTVVNFAEGETSKEVTIPLLPRTGALPNRRFNITLSNPGAGTALGSIASAEVRLLAVETKAPTLTVTTPAASTKTVSAANPYLVTGKAGDANGISRVTVALNSGDPVDAALGSATSSTSVPWSLNITLVSGPNTVTVTAYDLSQNPSVPVTRSFTFNERAVLTLDRQVPPGAVPDKAGKVTMAATPGANATALAQSPLYLGAKTSAVLPGTTIKLTATPQAGHVLSGWQGQPAGAVVTGNTLTFTMPAADLALNAIFITNPFLPGLGEGVTFSGVAHPAPEADYSVDTRGFISGTMAISTSGGSFTGKILISGRSQSFTALFAPDGSSVFKVGSTLVPALVLSTGQTITLTFVPDGAIIAIVNNTTVESTATMRRNIYSTSRKMAPKYLSQSTKGYYTLSISSRDQFPAKAPGTYPLGDGYGTVNLTNVGTMTFTGVLADRTTFTCSGGVVAESEAPFFAQLRTPGAPAANLGGTFSGALSFQPDSTELDVIGNNLVWTRPAVTELPGNTDAARMTQLYTDGWPNGIDSSAIGALYRPSVTLQNGLGLGSPNATMGNASLTFRAGGLSSDVTAGPVNITGNTVVKIPASNGTFTLSVKSATGLFSGTFSPDWDQAASTNPSFQGIITQKGPDRGGYGFFISNRFNDLNPHCGQVIFGAP</sequence>
<dbReference type="GO" id="GO:0005085">
    <property type="term" value="F:guanyl-nucleotide exchange factor activity"/>
    <property type="evidence" value="ECO:0007669"/>
    <property type="project" value="TreeGrafter"/>
</dbReference>
<dbReference type="EMBL" id="BKAG01000052">
    <property type="protein sequence ID" value="GEP45562.1"/>
    <property type="molecule type" value="Genomic_DNA"/>
</dbReference>
<dbReference type="PROSITE" id="PS50012">
    <property type="entry name" value="RCC1_3"/>
    <property type="match status" value="10"/>
</dbReference>
<dbReference type="InterPro" id="IPR051553">
    <property type="entry name" value="Ran_GTPase-activating"/>
</dbReference>
<dbReference type="Pfam" id="PF18998">
    <property type="entry name" value="Flg_new_2"/>
    <property type="match status" value="1"/>
</dbReference>
<evidence type="ECO:0000313" key="5">
    <source>
        <dbReference type="EMBL" id="GEP45562.1"/>
    </source>
</evidence>
<dbReference type="GO" id="GO:0005737">
    <property type="term" value="C:cytoplasm"/>
    <property type="evidence" value="ECO:0007669"/>
    <property type="project" value="TreeGrafter"/>
</dbReference>
<keyword evidence="2" id="KW-0677">Repeat</keyword>